<dbReference type="GO" id="GO:0006071">
    <property type="term" value="P:glycerol metabolic process"/>
    <property type="evidence" value="ECO:0007669"/>
    <property type="project" value="UniProtKB-KW"/>
</dbReference>
<proteinExistence type="predicted"/>
<dbReference type="PROSITE" id="PS51077">
    <property type="entry name" value="HTH_ICLR"/>
    <property type="match status" value="1"/>
</dbReference>
<comment type="function">
    <text evidence="6">May be an activator protein for the gylABX operon.</text>
</comment>
<dbReference type="Proteomes" id="UP000320888">
    <property type="component" value="Unassembled WGS sequence"/>
</dbReference>
<evidence type="ECO:0000256" key="5">
    <source>
        <dbReference type="ARBA" id="ARBA00023163"/>
    </source>
</evidence>
<keyword evidence="11" id="KW-1185">Reference proteome</keyword>
<keyword evidence="1" id="KW-0319">Glycerol metabolism</keyword>
<dbReference type="GO" id="GO:0003677">
    <property type="term" value="F:DNA binding"/>
    <property type="evidence" value="ECO:0007669"/>
    <property type="project" value="UniProtKB-KW"/>
</dbReference>
<keyword evidence="4" id="KW-0010">Activator</keyword>
<dbReference type="Pfam" id="PF01614">
    <property type="entry name" value="IclR_C"/>
    <property type="match status" value="1"/>
</dbReference>
<dbReference type="OrthoDB" id="3734039at2"/>
<dbReference type="SUPFAM" id="SSF46785">
    <property type="entry name" value="Winged helix' DNA-binding domain"/>
    <property type="match status" value="1"/>
</dbReference>
<dbReference type="SMART" id="SM00346">
    <property type="entry name" value="HTH_ICLR"/>
    <property type="match status" value="1"/>
</dbReference>
<evidence type="ECO:0000259" key="8">
    <source>
        <dbReference type="PROSITE" id="PS51077"/>
    </source>
</evidence>
<evidence type="ECO:0000313" key="11">
    <source>
        <dbReference type="Proteomes" id="UP000320888"/>
    </source>
</evidence>
<keyword evidence="3" id="KW-0238">DNA-binding</keyword>
<keyword evidence="2" id="KW-0805">Transcription regulation</keyword>
<sequence>MSIVPAAAQVLAVLRYLARQVGPVQAAAISRDVGLPRSTTYHLLDTLVHDGFVVHLADERRYGLGVSAFELGSGYSRQAPLARLARVPLAGLVDRTGHSAHLAVLHGREVIYVIEERALGRPPLVTEVGVRLPAHLTASGRAMLARLARAQVRALFPDPSVFVERTGTGPRSLSALHQLLVEVRRRGYATEEGEVTAGFSSVAAPVLDHGAHPIAGVATTFPAAEVDAAQRARLAEEVARTARDLTLRVGGTPAT</sequence>
<dbReference type="PROSITE" id="PS51078">
    <property type="entry name" value="ICLR_ED"/>
    <property type="match status" value="1"/>
</dbReference>
<feature type="domain" description="IclR-ED" evidence="9">
    <location>
        <begin position="67"/>
        <end position="251"/>
    </location>
</feature>
<dbReference type="InterPro" id="IPR029016">
    <property type="entry name" value="GAF-like_dom_sf"/>
</dbReference>
<dbReference type="InterPro" id="IPR036388">
    <property type="entry name" value="WH-like_DNA-bd_sf"/>
</dbReference>
<dbReference type="AlphaFoldDB" id="A0A553ZPG2"/>
<evidence type="ECO:0000256" key="1">
    <source>
        <dbReference type="ARBA" id="ARBA00022798"/>
    </source>
</evidence>
<dbReference type="Pfam" id="PF09339">
    <property type="entry name" value="HTH_IclR"/>
    <property type="match status" value="1"/>
</dbReference>
<dbReference type="EMBL" id="VKLS01000030">
    <property type="protein sequence ID" value="TSB43351.1"/>
    <property type="molecule type" value="Genomic_DNA"/>
</dbReference>
<organism evidence="10 11">
    <name type="scientific">Streptomyces benahoarensis</name>
    <dbReference type="NCBI Taxonomy" id="2595054"/>
    <lineage>
        <taxon>Bacteria</taxon>
        <taxon>Bacillati</taxon>
        <taxon>Actinomycetota</taxon>
        <taxon>Actinomycetes</taxon>
        <taxon>Kitasatosporales</taxon>
        <taxon>Streptomycetaceae</taxon>
        <taxon>Streptomyces</taxon>
    </lineage>
</organism>
<evidence type="ECO:0000313" key="10">
    <source>
        <dbReference type="EMBL" id="TSB43351.1"/>
    </source>
</evidence>
<dbReference type="InterPro" id="IPR036390">
    <property type="entry name" value="WH_DNA-bd_sf"/>
</dbReference>
<name>A0A553ZPG2_9ACTN</name>
<comment type="caution">
    <text evidence="10">The sequence shown here is derived from an EMBL/GenBank/DDBJ whole genome shotgun (WGS) entry which is preliminary data.</text>
</comment>
<evidence type="ECO:0000256" key="3">
    <source>
        <dbReference type="ARBA" id="ARBA00023125"/>
    </source>
</evidence>
<dbReference type="PANTHER" id="PTHR30136:SF35">
    <property type="entry name" value="HTH-TYPE TRANSCRIPTIONAL REGULATOR RV1719"/>
    <property type="match status" value="1"/>
</dbReference>
<dbReference type="RefSeq" id="WP_143942349.1">
    <property type="nucleotide sequence ID" value="NZ_VKLS01000030.1"/>
</dbReference>
<dbReference type="InterPro" id="IPR050707">
    <property type="entry name" value="HTH_MetabolicPath_Reg"/>
</dbReference>
<dbReference type="Gene3D" id="3.30.450.40">
    <property type="match status" value="1"/>
</dbReference>
<accession>A0A553ZPG2</accession>
<keyword evidence="5" id="KW-0804">Transcription</keyword>
<feature type="domain" description="HTH iclR-type" evidence="8">
    <location>
        <begin position="4"/>
        <end position="66"/>
    </location>
</feature>
<evidence type="ECO:0000256" key="4">
    <source>
        <dbReference type="ARBA" id="ARBA00023159"/>
    </source>
</evidence>
<gene>
    <name evidence="10" type="ORF">FNZ23_05135</name>
</gene>
<dbReference type="FunFam" id="1.10.10.10:FF:000056">
    <property type="entry name" value="IclR family transcriptional regulator"/>
    <property type="match status" value="1"/>
</dbReference>
<evidence type="ECO:0000256" key="2">
    <source>
        <dbReference type="ARBA" id="ARBA00023015"/>
    </source>
</evidence>
<reference evidence="10 11" key="1">
    <citation type="submission" date="2019-07" db="EMBL/GenBank/DDBJ databases">
        <title>Draft genome for Streptomyces benahoarensis MZ03-48.</title>
        <authorList>
            <person name="Gonzalez-Pimentel J.L."/>
        </authorList>
    </citation>
    <scope>NUCLEOTIDE SEQUENCE [LARGE SCALE GENOMIC DNA]</scope>
    <source>
        <strain evidence="10 11">MZ03-48</strain>
    </source>
</reference>
<dbReference type="InterPro" id="IPR005471">
    <property type="entry name" value="Tscrpt_reg_IclR_N"/>
</dbReference>
<dbReference type="InterPro" id="IPR014757">
    <property type="entry name" value="Tscrpt_reg_IclR_C"/>
</dbReference>
<dbReference type="GO" id="GO:0045892">
    <property type="term" value="P:negative regulation of DNA-templated transcription"/>
    <property type="evidence" value="ECO:0007669"/>
    <property type="project" value="TreeGrafter"/>
</dbReference>
<evidence type="ECO:0000256" key="7">
    <source>
        <dbReference type="ARBA" id="ARBA00070406"/>
    </source>
</evidence>
<dbReference type="SUPFAM" id="SSF55781">
    <property type="entry name" value="GAF domain-like"/>
    <property type="match status" value="1"/>
</dbReference>
<dbReference type="GO" id="GO:0003700">
    <property type="term" value="F:DNA-binding transcription factor activity"/>
    <property type="evidence" value="ECO:0007669"/>
    <property type="project" value="TreeGrafter"/>
</dbReference>
<evidence type="ECO:0000259" key="9">
    <source>
        <dbReference type="PROSITE" id="PS51078"/>
    </source>
</evidence>
<dbReference type="Gene3D" id="1.10.10.10">
    <property type="entry name" value="Winged helix-like DNA-binding domain superfamily/Winged helix DNA-binding domain"/>
    <property type="match status" value="1"/>
</dbReference>
<dbReference type="PANTHER" id="PTHR30136">
    <property type="entry name" value="HELIX-TURN-HELIX TRANSCRIPTIONAL REGULATOR, ICLR FAMILY"/>
    <property type="match status" value="1"/>
</dbReference>
<evidence type="ECO:0000256" key="6">
    <source>
        <dbReference type="ARBA" id="ARBA00058938"/>
    </source>
</evidence>
<protein>
    <recommendedName>
        <fullName evidence="7">Glycerol operon regulatory protein</fullName>
    </recommendedName>
</protein>